<comment type="caution">
    <text evidence="2">The sequence shown here is derived from an EMBL/GenBank/DDBJ whole genome shotgun (WGS) entry which is preliminary data.</text>
</comment>
<accession>A0ABV2UZC9</accession>
<proteinExistence type="predicted"/>
<evidence type="ECO:0000313" key="3">
    <source>
        <dbReference type="Proteomes" id="UP001550210"/>
    </source>
</evidence>
<dbReference type="Pfam" id="PF20554">
    <property type="entry name" value="DUF6766"/>
    <property type="match status" value="1"/>
</dbReference>
<sequence length="57" mass="6267">MGSVRPHGRLLERTLQNWQSEFLAIASMPILSIHLRRRGSPESKPVGSTHTSTGVEG</sequence>
<keyword evidence="3" id="KW-1185">Reference proteome</keyword>
<evidence type="ECO:0000256" key="1">
    <source>
        <dbReference type="SAM" id="MobiDB-lite"/>
    </source>
</evidence>
<protein>
    <submittedName>
        <fullName evidence="2">DUF6766 family protein</fullName>
    </submittedName>
</protein>
<dbReference type="InterPro" id="IPR046657">
    <property type="entry name" value="DUF6766"/>
</dbReference>
<name>A0ABV2UZC9_9ACTN</name>
<feature type="region of interest" description="Disordered" evidence="1">
    <location>
        <begin position="36"/>
        <end position="57"/>
    </location>
</feature>
<evidence type="ECO:0000313" key="2">
    <source>
        <dbReference type="EMBL" id="MET9845779.1"/>
    </source>
</evidence>
<dbReference type="Proteomes" id="UP001550210">
    <property type="component" value="Unassembled WGS sequence"/>
</dbReference>
<dbReference type="EMBL" id="JBEXPZ010000017">
    <property type="protein sequence ID" value="MET9845779.1"/>
    <property type="molecule type" value="Genomic_DNA"/>
</dbReference>
<feature type="compositionally biased region" description="Polar residues" evidence="1">
    <location>
        <begin position="46"/>
        <end position="57"/>
    </location>
</feature>
<reference evidence="2 3" key="1">
    <citation type="submission" date="2024-06" db="EMBL/GenBank/DDBJ databases">
        <title>The Natural Products Discovery Center: Release of the First 8490 Sequenced Strains for Exploring Actinobacteria Biosynthetic Diversity.</title>
        <authorList>
            <person name="Kalkreuter E."/>
            <person name="Kautsar S.A."/>
            <person name="Yang D."/>
            <person name="Bader C.D."/>
            <person name="Teijaro C.N."/>
            <person name="Fluegel L."/>
            <person name="Davis C.M."/>
            <person name="Simpson J.R."/>
            <person name="Lauterbach L."/>
            <person name="Steele A.D."/>
            <person name="Gui C."/>
            <person name="Meng S."/>
            <person name="Li G."/>
            <person name="Viehrig K."/>
            <person name="Ye F."/>
            <person name="Su P."/>
            <person name="Kiefer A.F."/>
            <person name="Nichols A."/>
            <person name="Cepeda A.J."/>
            <person name="Yan W."/>
            <person name="Fan B."/>
            <person name="Jiang Y."/>
            <person name="Adhikari A."/>
            <person name="Zheng C.-J."/>
            <person name="Schuster L."/>
            <person name="Cowan T.M."/>
            <person name="Smanski M.J."/>
            <person name="Chevrette M.G."/>
            <person name="De Carvalho L.P.S."/>
            <person name="Shen B."/>
        </authorList>
    </citation>
    <scope>NUCLEOTIDE SEQUENCE [LARGE SCALE GENOMIC DNA]</scope>
    <source>
        <strain evidence="2 3">NPDC006434</strain>
    </source>
</reference>
<dbReference type="RefSeq" id="WP_355396897.1">
    <property type="nucleotide sequence ID" value="NZ_JBEGHN010000001.1"/>
</dbReference>
<organism evidence="2 3">
    <name type="scientific">Streptomyces ossamyceticus</name>
    <dbReference type="NCBI Taxonomy" id="249581"/>
    <lineage>
        <taxon>Bacteria</taxon>
        <taxon>Bacillati</taxon>
        <taxon>Actinomycetota</taxon>
        <taxon>Actinomycetes</taxon>
        <taxon>Kitasatosporales</taxon>
        <taxon>Streptomycetaceae</taxon>
        <taxon>Streptomyces</taxon>
    </lineage>
</organism>
<gene>
    <name evidence="2" type="ORF">ABZZ21_14570</name>
</gene>